<evidence type="ECO:0000313" key="20">
    <source>
        <dbReference type="EMBL" id="AOW43841.1"/>
    </source>
</evidence>
<sequence length="331" mass="38008">MKMNLSMMLFTSSLITGTLITISSSSWLLMWIGLEMNLMSFIPLMNNNKTPYESEASMKYFMVQAMASMMLLMSLIMSEFINFDKQFIYLVFLTSMFIKMGAAPFHFWFPGVMQGLSWTNCMLIMTWQKIAPMIMSSYILTSGMMSNIIMLTSVIVGAIGGFNQTSIRKIMAYSSISHIGWMIMAILMSLNYWLMYFLFYSLLSITVVLLMNNNSLFYLSQIFSLKMNNSLKFTLFLAILSLGGLPPFLGFMPKWLIIQNCLLFESTLLIIVMIMTTMITLYFYLRMTYSAFTMNNMSTIWINQNNNKSIMFMSVLISMAGIPLIVAINLY</sequence>
<keyword evidence="13 18" id="KW-0520">NAD</keyword>
<comment type="subcellular location">
    <subcellularLocation>
        <location evidence="2 18">Mitochondrion inner membrane</location>
        <topology evidence="2 18">Multi-pass membrane protein</topology>
    </subcellularLocation>
</comment>
<keyword evidence="15 18" id="KW-0496">Mitochondrion</keyword>
<evidence type="ECO:0000256" key="5">
    <source>
        <dbReference type="ARBA" id="ARBA00021008"/>
    </source>
</evidence>
<evidence type="ECO:0000256" key="8">
    <source>
        <dbReference type="ARBA" id="ARBA00022692"/>
    </source>
</evidence>
<feature type="transmembrane region" description="Helical" evidence="18">
    <location>
        <begin position="60"/>
        <end position="80"/>
    </location>
</feature>
<dbReference type="InterPro" id="IPR001750">
    <property type="entry name" value="ND/Mrp_TM"/>
</dbReference>
<dbReference type="EMBL" id="KU958378">
    <property type="protein sequence ID" value="AOW43841.1"/>
    <property type="molecule type" value="Genomic_DNA"/>
</dbReference>
<keyword evidence="9 18" id="KW-0999">Mitochondrion inner membrane</keyword>
<keyword evidence="12 18" id="KW-1133">Transmembrane helix</keyword>
<evidence type="ECO:0000256" key="9">
    <source>
        <dbReference type="ARBA" id="ARBA00022792"/>
    </source>
</evidence>
<gene>
    <name evidence="20" type="primary">ND2</name>
</gene>
<evidence type="ECO:0000256" key="14">
    <source>
        <dbReference type="ARBA" id="ARBA00023075"/>
    </source>
</evidence>
<reference evidence="20" key="1">
    <citation type="submission" date="2016-03" db="EMBL/GenBank/DDBJ databases">
        <title>Short read sequencing assembly revealed the complete mitochondrial genome of Ischnura elegans Vander Linden, 1820 (Odonata: Zygoptera).</title>
        <authorList>
            <person name="Feindt W."/>
            <person name="Herzog R."/>
            <person name="Osigus H.-J."/>
            <person name="Schierwater B."/>
            <person name="Hadrys H."/>
        </authorList>
    </citation>
    <scope>NUCLEOTIDE SEQUENCE</scope>
</reference>
<dbReference type="EC" id="7.1.1.2" evidence="4 18"/>
<name>A0A1D8QQ09_ISCEL</name>
<comment type="similarity">
    <text evidence="3 18">Belongs to the complex I subunit 2 family.</text>
</comment>
<evidence type="ECO:0000256" key="4">
    <source>
        <dbReference type="ARBA" id="ARBA00012944"/>
    </source>
</evidence>
<keyword evidence="6" id="KW-0813">Transport</keyword>
<evidence type="ECO:0000256" key="10">
    <source>
        <dbReference type="ARBA" id="ARBA00022967"/>
    </source>
</evidence>
<dbReference type="GeneID" id="30217802"/>
<dbReference type="Pfam" id="PF00361">
    <property type="entry name" value="Proton_antipo_M"/>
    <property type="match status" value="1"/>
</dbReference>
<dbReference type="PRINTS" id="PR01436">
    <property type="entry name" value="NADHDHGNASE2"/>
</dbReference>
<accession>A0A1D8QQ09</accession>
<protein>
    <recommendedName>
        <fullName evidence="5 18">NADH-ubiquinone oxidoreductase chain 2</fullName>
        <ecNumber evidence="4 18">7.1.1.2</ecNumber>
    </recommendedName>
</protein>
<evidence type="ECO:0000256" key="17">
    <source>
        <dbReference type="ARBA" id="ARBA00049551"/>
    </source>
</evidence>
<evidence type="ECO:0000256" key="18">
    <source>
        <dbReference type="RuleBase" id="RU003403"/>
    </source>
</evidence>
<evidence type="ECO:0000256" key="13">
    <source>
        <dbReference type="ARBA" id="ARBA00023027"/>
    </source>
</evidence>
<feature type="transmembrane region" description="Helical" evidence="18">
    <location>
        <begin position="310"/>
        <end position="330"/>
    </location>
</feature>
<feature type="transmembrane region" description="Helical" evidence="18">
    <location>
        <begin position="135"/>
        <end position="158"/>
    </location>
</feature>
<comment type="function">
    <text evidence="1">Core subunit of the mitochondrial membrane respiratory chain NADH dehydrogenase (Complex I) that is believed to belong to the minimal assembly required for catalysis. Complex I functions in the transfer of electrons from NADH to the respiratory chain. The immediate electron acceptor for the enzyme is believed to be ubiquinone.</text>
</comment>
<organism evidence="20">
    <name type="scientific">Ischnura elegans</name>
    <name type="common">Blue-tailed damselfly</name>
    <dbReference type="NCBI Taxonomy" id="197161"/>
    <lineage>
        <taxon>Eukaryota</taxon>
        <taxon>Metazoa</taxon>
        <taxon>Ecdysozoa</taxon>
        <taxon>Arthropoda</taxon>
        <taxon>Hexapoda</taxon>
        <taxon>Insecta</taxon>
        <taxon>Pterygota</taxon>
        <taxon>Palaeoptera</taxon>
        <taxon>Odonata</taxon>
        <taxon>Zygoptera</taxon>
        <taxon>Coenagrionidae</taxon>
        <taxon>Ischnura</taxon>
    </lineage>
</organism>
<evidence type="ECO:0000256" key="16">
    <source>
        <dbReference type="ARBA" id="ARBA00023136"/>
    </source>
</evidence>
<evidence type="ECO:0000256" key="7">
    <source>
        <dbReference type="ARBA" id="ARBA00022660"/>
    </source>
</evidence>
<comment type="catalytic activity">
    <reaction evidence="17 18">
        <text>a ubiquinone + NADH + 5 H(+)(in) = a ubiquinol + NAD(+) + 4 H(+)(out)</text>
        <dbReference type="Rhea" id="RHEA:29091"/>
        <dbReference type="Rhea" id="RHEA-COMP:9565"/>
        <dbReference type="Rhea" id="RHEA-COMP:9566"/>
        <dbReference type="ChEBI" id="CHEBI:15378"/>
        <dbReference type="ChEBI" id="CHEBI:16389"/>
        <dbReference type="ChEBI" id="CHEBI:17976"/>
        <dbReference type="ChEBI" id="CHEBI:57540"/>
        <dbReference type="ChEBI" id="CHEBI:57945"/>
        <dbReference type="EC" id="7.1.1.2"/>
    </reaction>
</comment>
<dbReference type="AlphaFoldDB" id="A0A1D8QQ09"/>
<dbReference type="CTD" id="4536"/>
<evidence type="ECO:0000256" key="12">
    <source>
        <dbReference type="ARBA" id="ARBA00022989"/>
    </source>
</evidence>
<keyword evidence="14 18" id="KW-0830">Ubiquinone</keyword>
<dbReference type="PANTHER" id="PTHR46552">
    <property type="entry name" value="NADH-UBIQUINONE OXIDOREDUCTASE CHAIN 2"/>
    <property type="match status" value="1"/>
</dbReference>
<geneLocation type="mitochondrion" evidence="20"/>
<keyword evidence="10 18" id="KW-1278">Translocase</keyword>
<keyword evidence="11 18" id="KW-0249">Electron transport</keyword>
<evidence type="ECO:0000256" key="6">
    <source>
        <dbReference type="ARBA" id="ARBA00022448"/>
    </source>
</evidence>
<feature type="domain" description="NADH:quinone oxidoreductase/Mrp antiporter transmembrane" evidence="19">
    <location>
        <begin position="24"/>
        <end position="280"/>
    </location>
</feature>
<dbReference type="GO" id="GO:0008137">
    <property type="term" value="F:NADH dehydrogenase (ubiquinone) activity"/>
    <property type="evidence" value="ECO:0007669"/>
    <property type="project" value="UniProtKB-EC"/>
</dbReference>
<evidence type="ECO:0000256" key="1">
    <source>
        <dbReference type="ARBA" id="ARBA00003257"/>
    </source>
</evidence>
<dbReference type="GO" id="GO:0006120">
    <property type="term" value="P:mitochondrial electron transport, NADH to ubiquinone"/>
    <property type="evidence" value="ECO:0007669"/>
    <property type="project" value="InterPro"/>
</dbReference>
<feature type="transmembrane region" description="Helical" evidence="18">
    <location>
        <begin position="233"/>
        <end position="256"/>
    </location>
</feature>
<feature type="transmembrane region" description="Helical" evidence="18">
    <location>
        <begin position="193"/>
        <end position="212"/>
    </location>
</feature>
<keyword evidence="7 18" id="KW-0679">Respiratory chain</keyword>
<proteinExistence type="inferred from homology"/>
<dbReference type="InterPro" id="IPR050175">
    <property type="entry name" value="Complex_I_Subunit_2"/>
</dbReference>
<keyword evidence="8 18" id="KW-0812">Transmembrane</keyword>
<feature type="transmembrane region" description="Helical" evidence="18">
    <location>
        <begin position="268"/>
        <end position="289"/>
    </location>
</feature>
<evidence type="ECO:0000256" key="11">
    <source>
        <dbReference type="ARBA" id="ARBA00022982"/>
    </source>
</evidence>
<feature type="transmembrane region" description="Helical" evidence="18">
    <location>
        <begin position="170"/>
        <end position="187"/>
    </location>
</feature>
<dbReference type="InterPro" id="IPR003917">
    <property type="entry name" value="NADH_UbQ_OxRdtase_chain2"/>
</dbReference>
<dbReference type="GO" id="GO:0005743">
    <property type="term" value="C:mitochondrial inner membrane"/>
    <property type="evidence" value="ECO:0007669"/>
    <property type="project" value="UniProtKB-SubCell"/>
</dbReference>
<keyword evidence="16 18" id="KW-0472">Membrane</keyword>
<evidence type="ECO:0000256" key="3">
    <source>
        <dbReference type="ARBA" id="ARBA00007012"/>
    </source>
</evidence>
<evidence type="ECO:0000256" key="15">
    <source>
        <dbReference type="ARBA" id="ARBA00023128"/>
    </source>
</evidence>
<dbReference type="RefSeq" id="YP_009316859.1">
    <property type="nucleotide sequence ID" value="NC_031824.1"/>
</dbReference>
<evidence type="ECO:0000259" key="19">
    <source>
        <dbReference type="Pfam" id="PF00361"/>
    </source>
</evidence>
<evidence type="ECO:0000256" key="2">
    <source>
        <dbReference type="ARBA" id="ARBA00004448"/>
    </source>
</evidence>
<comment type="function">
    <text evidence="18">Core subunit of the mitochondrial membrane respiratory chain NADH dehydrogenase (Complex I) which catalyzes electron transfer from NADH through the respiratory chain, using ubiquinone as an electron acceptor. Essential for the catalytic activity and assembly of complex I.</text>
</comment>
<feature type="transmembrane region" description="Helical" evidence="18">
    <location>
        <begin position="87"/>
        <end position="109"/>
    </location>
</feature>
<dbReference type="PANTHER" id="PTHR46552:SF1">
    <property type="entry name" value="NADH-UBIQUINONE OXIDOREDUCTASE CHAIN 2"/>
    <property type="match status" value="1"/>
</dbReference>